<dbReference type="AlphaFoldDB" id="A0A0E9VI16"/>
<reference evidence="1" key="1">
    <citation type="submission" date="2014-11" db="EMBL/GenBank/DDBJ databases">
        <authorList>
            <person name="Amaro Gonzalez C."/>
        </authorList>
    </citation>
    <scope>NUCLEOTIDE SEQUENCE</scope>
</reference>
<evidence type="ECO:0000313" key="1">
    <source>
        <dbReference type="EMBL" id="JAH77656.1"/>
    </source>
</evidence>
<name>A0A0E9VI16_ANGAN</name>
<proteinExistence type="predicted"/>
<organism evidence="1">
    <name type="scientific">Anguilla anguilla</name>
    <name type="common">European freshwater eel</name>
    <name type="synonym">Muraena anguilla</name>
    <dbReference type="NCBI Taxonomy" id="7936"/>
    <lineage>
        <taxon>Eukaryota</taxon>
        <taxon>Metazoa</taxon>
        <taxon>Chordata</taxon>
        <taxon>Craniata</taxon>
        <taxon>Vertebrata</taxon>
        <taxon>Euteleostomi</taxon>
        <taxon>Actinopterygii</taxon>
        <taxon>Neopterygii</taxon>
        <taxon>Teleostei</taxon>
        <taxon>Anguilliformes</taxon>
        <taxon>Anguillidae</taxon>
        <taxon>Anguilla</taxon>
    </lineage>
</organism>
<accession>A0A0E9VI16</accession>
<sequence>MSSLLAHVRSNYFCYHCAGTSLGCLYISKPRAAFLRI</sequence>
<protein>
    <submittedName>
        <fullName evidence="1">Uncharacterized protein</fullName>
    </submittedName>
</protein>
<dbReference type="EMBL" id="GBXM01030921">
    <property type="protein sequence ID" value="JAH77656.1"/>
    <property type="molecule type" value="Transcribed_RNA"/>
</dbReference>
<reference evidence="1" key="2">
    <citation type="journal article" date="2015" name="Fish Shellfish Immunol.">
        <title>Early steps in the European eel (Anguilla anguilla)-Vibrio vulnificus interaction in the gills: Role of the RtxA13 toxin.</title>
        <authorList>
            <person name="Callol A."/>
            <person name="Pajuelo D."/>
            <person name="Ebbesson L."/>
            <person name="Teles M."/>
            <person name="MacKenzie S."/>
            <person name="Amaro C."/>
        </authorList>
    </citation>
    <scope>NUCLEOTIDE SEQUENCE</scope>
</reference>